<dbReference type="PIRSF" id="PIRSF000350">
    <property type="entry name" value="Mercury_reductase_MerA"/>
    <property type="match status" value="1"/>
</dbReference>
<keyword evidence="4" id="KW-0520">NAD</keyword>
<comment type="cofactor">
    <cofactor evidence="4">
        <name>FAD</name>
        <dbReference type="ChEBI" id="CHEBI:57692"/>
    </cofactor>
    <text evidence="4">Binds 1 FAD per subunit.</text>
</comment>
<gene>
    <name evidence="8" type="ORF">Athai_05220</name>
</gene>
<dbReference type="InterPro" id="IPR023753">
    <property type="entry name" value="FAD/NAD-binding_dom"/>
</dbReference>
<dbReference type="KEGG" id="atl:Athai_05220"/>
<evidence type="ECO:0000313" key="8">
    <source>
        <dbReference type="EMBL" id="BCJ33019.1"/>
    </source>
</evidence>
<reference evidence="8 9" key="1">
    <citation type="submission" date="2020-08" db="EMBL/GenBank/DDBJ databases">
        <title>Whole genome shotgun sequence of Actinocatenispora thailandica NBRC 105041.</title>
        <authorList>
            <person name="Komaki H."/>
            <person name="Tamura T."/>
        </authorList>
    </citation>
    <scope>NUCLEOTIDE SEQUENCE [LARGE SCALE GENOMIC DNA]</scope>
    <source>
        <strain evidence="8 9">NBRC 105041</strain>
    </source>
</reference>
<keyword evidence="9" id="KW-1185">Reference proteome</keyword>
<keyword evidence="2" id="KW-0285">Flavoprotein</keyword>
<dbReference type="Pfam" id="PF02852">
    <property type="entry name" value="Pyr_redox_dim"/>
    <property type="match status" value="1"/>
</dbReference>
<dbReference type="Gene3D" id="3.30.390.30">
    <property type="match status" value="1"/>
</dbReference>
<dbReference type="SUPFAM" id="SSF55424">
    <property type="entry name" value="FAD/NAD-linked reductases, dimerisation (C-terminal) domain"/>
    <property type="match status" value="1"/>
</dbReference>
<feature type="binding site" evidence="4">
    <location>
        <position position="117"/>
    </location>
    <ligand>
        <name>FAD</name>
        <dbReference type="ChEBI" id="CHEBI:57692"/>
    </ligand>
</feature>
<dbReference type="PRINTS" id="PR00411">
    <property type="entry name" value="PNDRDTASEI"/>
</dbReference>
<dbReference type="InterPro" id="IPR016156">
    <property type="entry name" value="FAD/NAD-linked_Rdtase_dimer_sf"/>
</dbReference>
<dbReference type="Proteomes" id="UP000611640">
    <property type="component" value="Chromosome"/>
</dbReference>
<dbReference type="Pfam" id="PF07992">
    <property type="entry name" value="Pyr_redox_2"/>
    <property type="match status" value="1"/>
</dbReference>
<dbReference type="RefSeq" id="WP_203959976.1">
    <property type="nucleotide sequence ID" value="NZ_AP023355.1"/>
</dbReference>
<evidence type="ECO:0000313" key="9">
    <source>
        <dbReference type="Proteomes" id="UP000611640"/>
    </source>
</evidence>
<protein>
    <submittedName>
        <fullName evidence="8">Pyridine nucleotide-disulfide oxidoreductase</fullName>
    </submittedName>
</protein>
<evidence type="ECO:0000256" key="5">
    <source>
        <dbReference type="PIRSR" id="PIRSR000350-4"/>
    </source>
</evidence>
<accession>A0A7R7HVL5</accession>
<dbReference type="InterPro" id="IPR001100">
    <property type="entry name" value="Pyr_nuc-diS_OxRdtase"/>
</dbReference>
<name>A0A7R7HVL5_9ACTN</name>
<dbReference type="PANTHER" id="PTHR43014:SF2">
    <property type="entry name" value="MERCURIC REDUCTASE"/>
    <property type="match status" value="1"/>
</dbReference>
<evidence type="ECO:0000259" key="6">
    <source>
        <dbReference type="Pfam" id="PF02852"/>
    </source>
</evidence>
<dbReference type="InterPro" id="IPR036188">
    <property type="entry name" value="FAD/NAD-bd_sf"/>
</dbReference>
<feature type="domain" description="Pyridine nucleotide-disulphide oxidoreductase dimerisation" evidence="6">
    <location>
        <begin position="344"/>
        <end position="453"/>
    </location>
</feature>
<feature type="binding site" evidence="4">
    <location>
        <position position="208"/>
    </location>
    <ligand>
        <name>NAD(+)</name>
        <dbReference type="ChEBI" id="CHEBI:57540"/>
    </ligand>
</feature>
<feature type="disulfide bond" description="Redox-active" evidence="5">
    <location>
        <begin position="44"/>
        <end position="49"/>
    </location>
</feature>
<feature type="domain" description="FAD/NAD(P)-binding" evidence="7">
    <location>
        <begin position="8"/>
        <end position="324"/>
    </location>
</feature>
<dbReference type="Gene3D" id="3.50.50.60">
    <property type="entry name" value="FAD/NAD(P)-binding domain"/>
    <property type="match status" value="2"/>
</dbReference>
<comment type="similarity">
    <text evidence="1">Belongs to the class-I pyridine nucleotide-disulfide oxidoreductase family.</text>
</comment>
<evidence type="ECO:0000256" key="1">
    <source>
        <dbReference type="ARBA" id="ARBA00007532"/>
    </source>
</evidence>
<evidence type="ECO:0000256" key="2">
    <source>
        <dbReference type="ARBA" id="ARBA00022630"/>
    </source>
</evidence>
<evidence type="ECO:0000256" key="4">
    <source>
        <dbReference type="PIRSR" id="PIRSR000350-3"/>
    </source>
</evidence>
<dbReference type="SUPFAM" id="SSF51905">
    <property type="entry name" value="FAD/NAD(P)-binding domain"/>
    <property type="match status" value="1"/>
</dbReference>
<dbReference type="PANTHER" id="PTHR43014">
    <property type="entry name" value="MERCURIC REDUCTASE"/>
    <property type="match status" value="1"/>
</dbReference>
<feature type="binding site" evidence="4">
    <location>
        <position position="309"/>
    </location>
    <ligand>
        <name>FAD</name>
        <dbReference type="ChEBI" id="CHEBI:57692"/>
    </ligand>
</feature>
<dbReference type="InterPro" id="IPR004099">
    <property type="entry name" value="Pyr_nucl-diS_OxRdtase_dimer"/>
</dbReference>
<organism evidence="8 9">
    <name type="scientific">Actinocatenispora thailandica</name>
    <dbReference type="NCBI Taxonomy" id="227318"/>
    <lineage>
        <taxon>Bacteria</taxon>
        <taxon>Bacillati</taxon>
        <taxon>Actinomycetota</taxon>
        <taxon>Actinomycetes</taxon>
        <taxon>Micromonosporales</taxon>
        <taxon>Micromonosporaceae</taxon>
        <taxon>Actinocatenispora</taxon>
    </lineage>
</organism>
<dbReference type="EMBL" id="AP023355">
    <property type="protein sequence ID" value="BCJ33019.1"/>
    <property type="molecule type" value="Genomic_DNA"/>
</dbReference>
<sequence>MTDAERVDVVVLGLGVGGEEAAGRLAQAGLSVVGIERRLVGGECPYFACVPTKMMVRAADLLTDARRVGELAGHADVRPDWGQVARRIRDEATDDWNDQVAVDRLVGKGVRFVRGEGRLTGPDTVAVRPADGSGELVFRADRAVIVGSGTEPAAPPVPGLADTPYWTNRDAVRATELPASLLILGGGPIGCEFAQVFARFGVAVTVLEAADRLLPGEEPESSDLVRSAFAADGVTVRTGTAVEHVGHDWRGFTARVGGEEHVAGRLLVATGRRTELAELGIAAAGLPDGKFIATDDRMRAGGALYAVGDVTEHGGFTHMAMYQADIAVRDILGQGGFSADYRAVPRVTFTDPEVGAVGLTAAQAAKAGIDTLIGTADVAAETRGWIHKAGNAGVVKLVADRDRNVLVGATSVGPCGGEVLAALTLAVHAEVPIDRLRSMIDAYPTFHRAIGTAVASLG</sequence>
<feature type="binding site" evidence="4">
    <location>
        <position position="53"/>
    </location>
    <ligand>
        <name>FAD</name>
        <dbReference type="ChEBI" id="CHEBI:57692"/>
    </ligand>
</feature>
<evidence type="ECO:0000259" key="7">
    <source>
        <dbReference type="Pfam" id="PF07992"/>
    </source>
</evidence>
<dbReference type="GO" id="GO:0050660">
    <property type="term" value="F:flavin adenine dinucleotide binding"/>
    <property type="evidence" value="ECO:0007669"/>
    <property type="project" value="TreeGrafter"/>
</dbReference>
<keyword evidence="3 4" id="KW-0274">FAD</keyword>
<dbReference type="AlphaFoldDB" id="A0A7R7HVL5"/>
<proteinExistence type="inferred from homology"/>
<keyword evidence="4" id="KW-0547">Nucleotide-binding</keyword>
<dbReference type="PRINTS" id="PR00368">
    <property type="entry name" value="FADPNR"/>
</dbReference>
<evidence type="ECO:0000256" key="3">
    <source>
        <dbReference type="ARBA" id="ARBA00022827"/>
    </source>
</evidence>
<dbReference type="GO" id="GO:0003955">
    <property type="term" value="F:NAD(P)H dehydrogenase (quinone) activity"/>
    <property type="evidence" value="ECO:0007669"/>
    <property type="project" value="TreeGrafter"/>
</dbReference>
<feature type="binding site" evidence="4">
    <location>
        <begin position="185"/>
        <end position="192"/>
    </location>
    <ligand>
        <name>NAD(+)</name>
        <dbReference type="ChEBI" id="CHEBI:57540"/>
    </ligand>
</feature>
<feature type="binding site" evidence="4">
    <location>
        <position position="271"/>
    </location>
    <ligand>
        <name>NAD(+)</name>
        <dbReference type="ChEBI" id="CHEBI:57540"/>
    </ligand>
</feature>